<organism evidence="1 3">
    <name type="scientific">Medicago truncatula</name>
    <name type="common">Barrel medic</name>
    <name type="synonym">Medicago tribuloides</name>
    <dbReference type="NCBI Taxonomy" id="3880"/>
    <lineage>
        <taxon>Eukaryota</taxon>
        <taxon>Viridiplantae</taxon>
        <taxon>Streptophyta</taxon>
        <taxon>Embryophyta</taxon>
        <taxon>Tracheophyta</taxon>
        <taxon>Spermatophyta</taxon>
        <taxon>Magnoliopsida</taxon>
        <taxon>eudicotyledons</taxon>
        <taxon>Gunneridae</taxon>
        <taxon>Pentapetalae</taxon>
        <taxon>rosids</taxon>
        <taxon>fabids</taxon>
        <taxon>Fabales</taxon>
        <taxon>Fabaceae</taxon>
        <taxon>Papilionoideae</taxon>
        <taxon>50 kb inversion clade</taxon>
        <taxon>NPAAA clade</taxon>
        <taxon>Hologalegina</taxon>
        <taxon>IRL clade</taxon>
        <taxon>Trifolieae</taxon>
        <taxon>Medicago</taxon>
    </lineage>
</organism>
<sequence>MHDMHVLAWCHSSGISFAMQHAGMICCPSLQAPQYHAKQSAPHELSSSPQR</sequence>
<accession>A0A072TUN1</accession>
<evidence type="ECO:0000313" key="2">
    <source>
        <dbReference type="EnsemblPlants" id="KEH21234"/>
    </source>
</evidence>
<evidence type="ECO:0000313" key="1">
    <source>
        <dbReference type="EMBL" id="KEH21234.1"/>
    </source>
</evidence>
<dbReference type="HOGENOM" id="CLU_3109495_0_0_1"/>
<keyword evidence="3" id="KW-1185">Reference proteome</keyword>
<dbReference type="Proteomes" id="UP000002051">
    <property type="component" value="Chromosome 8"/>
</dbReference>
<reference evidence="1 3" key="2">
    <citation type="journal article" date="2014" name="BMC Genomics">
        <title>An improved genome release (version Mt4.0) for the model legume Medicago truncatula.</title>
        <authorList>
            <person name="Tang H."/>
            <person name="Krishnakumar V."/>
            <person name="Bidwell S."/>
            <person name="Rosen B."/>
            <person name="Chan A."/>
            <person name="Zhou S."/>
            <person name="Gentzbittel L."/>
            <person name="Childs K.L."/>
            <person name="Yandell M."/>
            <person name="Gundlach H."/>
            <person name="Mayer K.F."/>
            <person name="Schwartz D.C."/>
            <person name="Town C.D."/>
        </authorList>
    </citation>
    <scope>GENOME REANNOTATION</scope>
    <source>
        <strain evidence="1">A17</strain>
        <strain evidence="2 3">cv. Jemalong A17</strain>
    </source>
</reference>
<gene>
    <name evidence="1" type="ordered locus">MTR_8g099530</name>
</gene>
<evidence type="ECO:0000313" key="3">
    <source>
        <dbReference type="Proteomes" id="UP000002051"/>
    </source>
</evidence>
<dbReference type="AlphaFoldDB" id="A0A072TUN1"/>
<dbReference type="EnsemblPlants" id="KEH21234">
    <property type="protein sequence ID" value="KEH21234"/>
    <property type="gene ID" value="MTR_8g099530"/>
</dbReference>
<proteinExistence type="predicted"/>
<reference evidence="2" key="3">
    <citation type="submission" date="2015-04" db="UniProtKB">
        <authorList>
            <consortium name="EnsemblPlants"/>
        </authorList>
    </citation>
    <scope>IDENTIFICATION</scope>
    <source>
        <strain evidence="2">cv. Jemalong A17</strain>
    </source>
</reference>
<protein>
    <submittedName>
        <fullName evidence="1 2">Uncharacterized protein</fullName>
    </submittedName>
</protein>
<dbReference type="EMBL" id="CM001224">
    <property type="protein sequence ID" value="KEH21234.1"/>
    <property type="molecule type" value="Genomic_DNA"/>
</dbReference>
<reference evidence="1 3" key="1">
    <citation type="journal article" date="2011" name="Nature">
        <title>The Medicago genome provides insight into the evolution of rhizobial symbioses.</title>
        <authorList>
            <person name="Young N.D."/>
            <person name="Debelle F."/>
            <person name="Oldroyd G.E."/>
            <person name="Geurts R."/>
            <person name="Cannon S.B."/>
            <person name="Udvardi M.K."/>
            <person name="Benedito V.A."/>
            <person name="Mayer K.F."/>
            <person name="Gouzy J."/>
            <person name="Schoof H."/>
            <person name="Van de Peer Y."/>
            <person name="Proost S."/>
            <person name="Cook D.R."/>
            <person name="Meyers B.C."/>
            <person name="Spannagl M."/>
            <person name="Cheung F."/>
            <person name="De Mita S."/>
            <person name="Krishnakumar V."/>
            <person name="Gundlach H."/>
            <person name="Zhou S."/>
            <person name="Mudge J."/>
            <person name="Bharti A.K."/>
            <person name="Murray J.D."/>
            <person name="Naoumkina M.A."/>
            <person name="Rosen B."/>
            <person name="Silverstein K.A."/>
            <person name="Tang H."/>
            <person name="Rombauts S."/>
            <person name="Zhao P.X."/>
            <person name="Zhou P."/>
            <person name="Barbe V."/>
            <person name="Bardou P."/>
            <person name="Bechner M."/>
            <person name="Bellec A."/>
            <person name="Berger A."/>
            <person name="Berges H."/>
            <person name="Bidwell S."/>
            <person name="Bisseling T."/>
            <person name="Choisne N."/>
            <person name="Couloux A."/>
            <person name="Denny R."/>
            <person name="Deshpande S."/>
            <person name="Dai X."/>
            <person name="Doyle J.J."/>
            <person name="Dudez A.M."/>
            <person name="Farmer A.D."/>
            <person name="Fouteau S."/>
            <person name="Franken C."/>
            <person name="Gibelin C."/>
            <person name="Gish J."/>
            <person name="Goldstein S."/>
            <person name="Gonzalez A.J."/>
            <person name="Green P.J."/>
            <person name="Hallab A."/>
            <person name="Hartog M."/>
            <person name="Hua A."/>
            <person name="Humphray S.J."/>
            <person name="Jeong D.H."/>
            <person name="Jing Y."/>
            <person name="Jocker A."/>
            <person name="Kenton S.M."/>
            <person name="Kim D.J."/>
            <person name="Klee K."/>
            <person name="Lai H."/>
            <person name="Lang C."/>
            <person name="Lin S."/>
            <person name="Macmil S.L."/>
            <person name="Magdelenat G."/>
            <person name="Matthews L."/>
            <person name="McCorrison J."/>
            <person name="Monaghan E.L."/>
            <person name="Mun J.H."/>
            <person name="Najar F.Z."/>
            <person name="Nicholson C."/>
            <person name="Noirot C."/>
            <person name="O'Bleness M."/>
            <person name="Paule C.R."/>
            <person name="Poulain J."/>
            <person name="Prion F."/>
            <person name="Qin B."/>
            <person name="Qu C."/>
            <person name="Retzel E.F."/>
            <person name="Riddle C."/>
            <person name="Sallet E."/>
            <person name="Samain S."/>
            <person name="Samson N."/>
            <person name="Sanders I."/>
            <person name="Saurat O."/>
            <person name="Scarpelli C."/>
            <person name="Schiex T."/>
            <person name="Segurens B."/>
            <person name="Severin A.J."/>
            <person name="Sherrier D.J."/>
            <person name="Shi R."/>
            <person name="Sims S."/>
            <person name="Singer S.R."/>
            <person name="Sinharoy S."/>
            <person name="Sterck L."/>
            <person name="Viollet A."/>
            <person name="Wang B.B."/>
            <person name="Wang K."/>
            <person name="Wang M."/>
            <person name="Wang X."/>
            <person name="Warfsmann J."/>
            <person name="Weissenbach J."/>
            <person name="White D.D."/>
            <person name="White J.D."/>
            <person name="Wiley G.B."/>
            <person name="Wincker P."/>
            <person name="Xing Y."/>
            <person name="Yang L."/>
            <person name="Yao Z."/>
            <person name="Ying F."/>
            <person name="Zhai J."/>
            <person name="Zhou L."/>
            <person name="Zuber A."/>
            <person name="Denarie J."/>
            <person name="Dixon R.A."/>
            <person name="May G.D."/>
            <person name="Schwartz D.C."/>
            <person name="Rogers J."/>
            <person name="Quetier F."/>
            <person name="Town C.D."/>
            <person name="Roe B.A."/>
        </authorList>
    </citation>
    <scope>NUCLEOTIDE SEQUENCE [LARGE SCALE GENOMIC DNA]</scope>
    <source>
        <strain evidence="1">A17</strain>
        <strain evidence="2 3">cv. Jemalong A17</strain>
    </source>
</reference>
<name>A0A072TUN1_MEDTR</name>